<reference evidence="4 5" key="1">
    <citation type="submission" date="2012-06" db="EMBL/GenBank/DDBJ databases">
        <title>The complete chromosome of genome of Turneriella parva DSM 21527.</title>
        <authorList>
            <consortium name="US DOE Joint Genome Institute (JGI-PGF)"/>
            <person name="Lucas S."/>
            <person name="Han J."/>
            <person name="Lapidus A."/>
            <person name="Bruce D."/>
            <person name="Goodwin L."/>
            <person name="Pitluck S."/>
            <person name="Peters L."/>
            <person name="Kyrpides N."/>
            <person name="Mavromatis K."/>
            <person name="Ivanova N."/>
            <person name="Mikhailova N."/>
            <person name="Chertkov O."/>
            <person name="Detter J.C."/>
            <person name="Tapia R."/>
            <person name="Han C."/>
            <person name="Land M."/>
            <person name="Hauser L."/>
            <person name="Markowitz V."/>
            <person name="Cheng J.-F."/>
            <person name="Hugenholtz P."/>
            <person name="Woyke T."/>
            <person name="Wu D."/>
            <person name="Gronow S."/>
            <person name="Wellnitz S."/>
            <person name="Brambilla E."/>
            <person name="Klenk H.-P."/>
            <person name="Eisen J.A."/>
        </authorList>
    </citation>
    <scope>NUCLEOTIDE SEQUENCE [LARGE SCALE GENOMIC DNA]</scope>
    <source>
        <strain evidence="5">ATCC BAA-1111 / DSM 21527 / NCTC 11395 / H</strain>
    </source>
</reference>
<dbReference type="PROSITE" id="PS50084">
    <property type="entry name" value="KH_TYPE_1"/>
    <property type="match status" value="1"/>
</dbReference>
<accession>I4B656</accession>
<dbReference type="Proteomes" id="UP000006048">
    <property type="component" value="Chromosome"/>
</dbReference>
<keyword evidence="3" id="KW-0133">Cell shape</keyword>
<gene>
    <name evidence="3" type="primary">khpA</name>
    <name evidence="4" type="ordered locus">Turpa_2117</name>
</gene>
<evidence type="ECO:0000256" key="2">
    <source>
        <dbReference type="ARBA" id="ARBA00022884"/>
    </source>
</evidence>
<dbReference type="AlphaFoldDB" id="I4B656"/>
<evidence type="ECO:0000256" key="3">
    <source>
        <dbReference type="HAMAP-Rule" id="MF_00088"/>
    </source>
</evidence>
<dbReference type="InterPro" id="IPR009019">
    <property type="entry name" value="KH_sf_prok-type"/>
</dbReference>
<dbReference type="GO" id="GO:0009252">
    <property type="term" value="P:peptidoglycan biosynthetic process"/>
    <property type="evidence" value="ECO:0007669"/>
    <property type="project" value="UniProtKB-UniRule"/>
</dbReference>
<name>I4B656_TURPD</name>
<dbReference type="OrthoDB" id="9812389at2"/>
<evidence type="ECO:0000313" key="5">
    <source>
        <dbReference type="Proteomes" id="UP000006048"/>
    </source>
</evidence>
<dbReference type="SUPFAM" id="SSF54814">
    <property type="entry name" value="Prokaryotic type KH domain (KH-domain type II)"/>
    <property type="match status" value="1"/>
</dbReference>
<keyword evidence="2 3" id="KW-0694">RNA-binding</keyword>
<dbReference type="STRING" id="869212.Turpa_2117"/>
<organism evidence="4 5">
    <name type="scientific">Turneriella parva (strain ATCC BAA-1111 / DSM 21527 / NCTC 11395 / H)</name>
    <name type="common">Leptospira parva</name>
    <dbReference type="NCBI Taxonomy" id="869212"/>
    <lineage>
        <taxon>Bacteria</taxon>
        <taxon>Pseudomonadati</taxon>
        <taxon>Spirochaetota</taxon>
        <taxon>Spirochaetia</taxon>
        <taxon>Leptospirales</taxon>
        <taxon>Leptospiraceae</taxon>
        <taxon>Turneriella</taxon>
    </lineage>
</organism>
<keyword evidence="3" id="KW-0143">Chaperone</keyword>
<comment type="similarity">
    <text evidence="3">Belongs to the KhpA RNA-binding protein family.</text>
</comment>
<dbReference type="HAMAP" id="MF_00088">
    <property type="entry name" value="KhpA"/>
    <property type="match status" value="1"/>
</dbReference>
<keyword evidence="1 3" id="KW-0963">Cytoplasm</keyword>
<dbReference type="PANTHER" id="PTHR34654:SF1">
    <property type="entry name" value="RNA-BINDING PROTEIN KHPA"/>
    <property type="match status" value="1"/>
</dbReference>
<comment type="subcellular location">
    <subcellularLocation>
        <location evidence="3">Cytoplasm</location>
    </subcellularLocation>
</comment>
<dbReference type="GO" id="GO:0005737">
    <property type="term" value="C:cytoplasm"/>
    <property type="evidence" value="ECO:0007669"/>
    <property type="project" value="UniProtKB-SubCell"/>
</dbReference>
<evidence type="ECO:0000256" key="1">
    <source>
        <dbReference type="ARBA" id="ARBA00022490"/>
    </source>
</evidence>
<dbReference type="HOGENOM" id="CLU_132074_1_0_12"/>
<comment type="function">
    <text evidence="3">A probable RNA chaperone. Forms a complex with KhpB which binds to cellular RNA and controls its expression. Plays a role in peptidoglycan (PG) homeostasis and cell length regulation.</text>
</comment>
<evidence type="ECO:0000313" key="4">
    <source>
        <dbReference type="EMBL" id="AFM12763.1"/>
    </source>
</evidence>
<comment type="subunit">
    <text evidence="3">Forms a complex with KhpB.</text>
</comment>
<dbReference type="PANTHER" id="PTHR34654">
    <property type="entry name" value="UPF0109 PROTEIN SCO5592"/>
    <property type="match status" value="1"/>
</dbReference>
<dbReference type="Pfam" id="PF13083">
    <property type="entry name" value="KH_KhpA-B"/>
    <property type="match status" value="1"/>
</dbReference>
<dbReference type="InterPro" id="IPR020627">
    <property type="entry name" value="KhpA"/>
</dbReference>
<keyword evidence="5" id="KW-1185">Reference proteome</keyword>
<dbReference type="GO" id="GO:0071555">
    <property type="term" value="P:cell wall organization"/>
    <property type="evidence" value="ECO:0007669"/>
    <property type="project" value="UniProtKB-KW"/>
</dbReference>
<dbReference type="GO" id="GO:0003723">
    <property type="term" value="F:RNA binding"/>
    <property type="evidence" value="ECO:0007669"/>
    <property type="project" value="UniProtKB-UniRule"/>
</dbReference>
<dbReference type="CDD" id="cd22533">
    <property type="entry name" value="KH-II_YlqC-like"/>
    <property type="match status" value="1"/>
</dbReference>
<proteinExistence type="inferred from homology"/>
<dbReference type="GO" id="GO:0008360">
    <property type="term" value="P:regulation of cell shape"/>
    <property type="evidence" value="ECO:0007669"/>
    <property type="project" value="UniProtKB-KW"/>
</dbReference>
<sequence length="96" mass="10623">MTEARNSDPASLVEYIARSLVRNPDDVQVLPVKSPASLILELRVNKDDIGMIIGKGGRIAKAVRVLLNAISVKKIILDDGREERYQKVLLEIVDEA</sequence>
<keyword evidence="3" id="KW-0961">Cell wall biogenesis/degradation</keyword>
<dbReference type="PATRIC" id="fig|869212.3.peg.2123"/>
<dbReference type="EMBL" id="CP002959">
    <property type="protein sequence ID" value="AFM12763.1"/>
    <property type="molecule type" value="Genomic_DNA"/>
</dbReference>
<dbReference type="KEGG" id="tpx:Turpa_2117"/>
<dbReference type="RefSeq" id="WP_014803269.1">
    <property type="nucleotide sequence ID" value="NC_018020.1"/>
</dbReference>
<protein>
    <recommendedName>
        <fullName evidence="3">RNA-binding protein KhpA</fullName>
    </recommendedName>
    <alternativeName>
        <fullName evidence="3">KH-domain protein A</fullName>
    </alternativeName>
</protein>